<feature type="compositionally biased region" description="Polar residues" evidence="1">
    <location>
        <begin position="822"/>
        <end position="847"/>
    </location>
</feature>
<dbReference type="Proteomes" id="UP001430356">
    <property type="component" value="Unassembled WGS sequence"/>
</dbReference>
<name>A0AAW0F0W0_9TRYP</name>
<feature type="compositionally biased region" description="Low complexity" evidence="1">
    <location>
        <begin position="573"/>
        <end position="587"/>
    </location>
</feature>
<feature type="region of interest" description="Disordered" evidence="1">
    <location>
        <begin position="676"/>
        <end position="698"/>
    </location>
</feature>
<feature type="compositionally biased region" description="Polar residues" evidence="1">
    <location>
        <begin position="387"/>
        <end position="408"/>
    </location>
</feature>
<comment type="caution">
    <text evidence="2">The sequence shown here is derived from an EMBL/GenBank/DDBJ whole genome shotgun (WGS) entry which is preliminary data.</text>
</comment>
<feature type="compositionally biased region" description="Low complexity" evidence="1">
    <location>
        <begin position="191"/>
        <end position="207"/>
    </location>
</feature>
<feature type="region of interest" description="Disordered" evidence="1">
    <location>
        <begin position="64"/>
        <end position="127"/>
    </location>
</feature>
<reference evidence="2 3" key="1">
    <citation type="journal article" date="2021" name="MBio">
        <title>A New Model Trypanosomatid, Novymonas esmeraldas: Genomic Perception of Its 'Candidatus Pandoraea novymonadis' Endosymbiont.</title>
        <authorList>
            <person name="Zakharova A."/>
            <person name="Saura A."/>
            <person name="Butenko A."/>
            <person name="Podesvova L."/>
            <person name="Warmusova S."/>
            <person name="Kostygov A.Y."/>
            <person name="Nenarokova A."/>
            <person name="Lukes J."/>
            <person name="Opperdoes F.R."/>
            <person name="Yurchenko V."/>
        </authorList>
    </citation>
    <scope>NUCLEOTIDE SEQUENCE [LARGE SCALE GENOMIC DNA]</scope>
    <source>
        <strain evidence="2 3">E262AT.01</strain>
    </source>
</reference>
<feature type="region of interest" description="Disordered" evidence="1">
    <location>
        <begin position="809"/>
        <end position="894"/>
    </location>
</feature>
<accession>A0AAW0F0W0</accession>
<feature type="compositionally biased region" description="Basic and acidic residues" evidence="1">
    <location>
        <begin position="64"/>
        <end position="73"/>
    </location>
</feature>
<feature type="compositionally biased region" description="Low complexity" evidence="1">
    <location>
        <begin position="872"/>
        <end position="885"/>
    </location>
</feature>
<organism evidence="2 3">
    <name type="scientific">Novymonas esmeraldas</name>
    <dbReference type="NCBI Taxonomy" id="1808958"/>
    <lineage>
        <taxon>Eukaryota</taxon>
        <taxon>Discoba</taxon>
        <taxon>Euglenozoa</taxon>
        <taxon>Kinetoplastea</taxon>
        <taxon>Metakinetoplastina</taxon>
        <taxon>Trypanosomatida</taxon>
        <taxon>Trypanosomatidae</taxon>
        <taxon>Novymonas</taxon>
    </lineage>
</organism>
<dbReference type="AlphaFoldDB" id="A0AAW0F0W0"/>
<feature type="region of interest" description="Disordered" evidence="1">
    <location>
        <begin position="284"/>
        <end position="312"/>
    </location>
</feature>
<feature type="region of interest" description="Disordered" evidence="1">
    <location>
        <begin position="502"/>
        <end position="542"/>
    </location>
</feature>
<evidence type="ECO:0000256" key="1">
    <source>
        <dbReference type="SAM" id="MobiDB-lite"/>
    </source>
</evidence>
<feature type="compositionally biased region" description="Polar residues" evidence="1">
    <location>
        <begin position="604"/>
        <end position="625"/>
    </location>
</feature>
<protein>
    <submittedName>
        <fullName evidence="2">Uncharacterized protein</fullName>
    </submittedName>
</protein>
<keyword evidence="3" id="KW-1185">Reference proteome</keyword>
<feature type="region of interest" description="Disordered" evidence="1">
    <location>
        <begin position="331"/>
        <end position="408"/>
    </location>
</feature>
<feature type="compositionally biased region" description="Low complexity" evidence="1">
    <location>
        <begin position="81"/>
        <end position="99"/>
    </location>
</feature>
<feature type="region of interest" description="Disordered" evidence="1">
    <location>
        <begin position="1"/>
        <end position="29"/>
    </location>
</feature>
<sequence length="1038" mass="104678">MFLSSTLPGPARTADSPPPTPLPATPPSTAIFTAQQAEESIDFIQSELSRLLRACEYREQHPYKARKVGEASRHAVTTTRSADGGSAGGAARAGASVSALQRRDPVAGSRLSDAELPSTPPLLSGGVATPTAAKREEAVATSFSSASFSAFERRRIAHLLGRVALEIAAVWTYVHECEPFGDGGAIASMDGTTPASSAPTTARGTTRQSSDHSTAVPAASPSTPVSLGAADAGDTAESGTLPRCAWAGVTEERRRASEGNSDSRITALGGFIETAMAIRRSLDAAEDGDGSDGASRLSGSPAPSEAAPATSLTFSSPSFDGVRAVAHDAVDGVAASRSRRSSAVSGSSPAAMTAAPERLATPCFEGRTWTPRGPTLHAPPTAPESVPRTSATSSNSGRAAHQGSSGTTSSIPFYLRAYVVEDEEEAVAAVTGDVDGGGGGGGAHAVAPAQAQTYAGPGASRSASGASMNLRSFSRASEFTTPVTEDSDPARLLSLHSIAEQATRGGRRGSAATSAHNHDSLSSPLTLPTAPPCARGGGVGGGGGGGGGVATIIASRLDSDPASHGSSPRLQRALSGSSLHSASLMGSPLQAPQFGAQRSLGHSAGNTSSLPNASASQRSPDSTDMSPAAAAAYSRSTSLLRRPHRLAVPVSRTQSLRRVPSISSPISVAAASLGSAPVTGHHTAGPAPGTYGGSSLTSSHIAKSASGLRLSSGGGGGALHTSPYAAGSPPVAMGASATADSPHSSVAGLHFKRVVSLDSEGGGWAQGSLADSLEMSQHRAMSLFSRPSASAAGGALPSSPFLGETGLVTAAGSHTDHDGLLSPSTARPNSYTSIPASSAGHRSSTVPPTRAEPARTTGAQGRHATPSPAPPAAAARPRHAPLSPATDSGPAPRRVLQGTVGATPAYMAAPPNADAARRGALAADELPPYAYRIDDNVLQEFLCCIHDLAQANLTEAEFDMLELCFFIPGVTLATPPPATQSPSSSPSPAALPLALFPGGEEVPVRLGSLDLYQSLLRERLTAVCRNLRISARPYLSLL</sequence>
<evidence type="ECO:0000313" key="2">
    <source>
        <dbReference type="EMBL" id="KAK7200033.1"/>
    </source>
</evidence>
<feature type="compositionally biased region" description="Low complexity" evidence="1">
    <location>
        <begin position="331"/>
        <end position="351"/>
    </location>
</feature>
<evidence type="ECO:0000313" key="3">
    <source>
        <dbReference type="Proteomes" id="UP001430356"/>
    </source>
</evidence>
<feature type="compositionally biased region" description="Pro residues" evidence="1">
    <location>
        <begin position="16"/>
        <end position="26"/>
    </location>
</feature>
<proteinExistence type="predicted"/>
<feature type="region of interest" description="Disordered" evidence="1">
    <location>
        <begin position="558"/>
        <end position="637"/>
    </location>
</feature>
<feature type="region of interest" description="Disordered" evidence="1">
    <location>
        <begin position="188"/>
        <end position="246"/>
    </location>
</feature>
<gene>
    <name evidence="2" type="ORF">NESM_000052800</name>
</gene>
<dbReference type="EMBL" id="JAECZO010000003">
    <property type="protein sequence ID" value="KAK7200033.1"/>
    <property type="molecule type" value="Genomic_DNA"/>
</dbReference>
<feature type="compositionally biased region" description="Low complexity" evidence="1">
    <location>
        <begin position="292"/>
        <end position="311"/>
    </location>
</feature>